<dbReference type="InterPro" id="IPR003439">
    <property type="entry name" value="ABC_transporter-like_ATP-bd"/>
</dbReference>
<dbReference type="NCBIfam" id="NF000355">
    <property type="entry name" value="ribo_prot_ABC_F"/>
    <property type="match status" value="1"/>
</dbReference>
<name>A0ABW4LTV2_9BACI</name>
<gene>
    <name evidence="4" type="primary">abc-f</name>
    <name evidence="4" type="ORF">ACFSCX_13240</name>
</gene>
<evidence type="ECO:0000256" key="1">
    <source>
        <dbReference type="ARBA" id="ARBA00022741"/>
    </source>
</evidence>
<dbReference type="Pfam" id="PF00005">
    <property type="entry name" value="ABC_tran"/>
    <property type="match status" value="2"/>
</dbReference>
<evidence type="ECO:0000313" key="4">
    <source>
        <dbReference type="EMBL" id="MFD1737518.1"/>
    </source>
</evidence>
<feature type="domain" description="ABC transporter" evidence="3">
    <location>
        <begin position="323"/>
        <end position="535"/>
    </location>
</feature>
<reference evidence="5" key="1">
    <citation type="journal article" date="2019" name="Int. J. Syst. Evol. Microbiol.">
        <title>The Global Catalogue of Microorganisms (GCM) 10K type strain sequencing project: providing services to taxonomists for standard genome sequencing and annotation.</title>
        <authorList>
            <consortium name="The Broad Institute Genomics Platform"/>
            <consortium name="The Broad Institute Genome Sequencing Center for Infectious Disease"/>
            <person name="Wu L."/>
            <person name="Ma J."/>
        </authorList>
    </citation>
    <scope>NUCLEOTIDE SEQUENCE [LARGE SCALE GENOMIC DNA]</scope>
    <source>
        <strain evidence="5">CCUG 49339</strain>
    </source>
</reference>
<dbReference type="Proteomes" id="UP001597214">
    <property type="component" value="Unassembled WGS sequence"/>
</dbReference>
<organism evidence="4 5">
    <name type="scientific">Bacillus salitolerans</name>
    <dbReference type="NCBI Taxonomy" id="1437434"/>
    <lineage>
        <taxon>Bacteria</taxon>
        <taxon>Bacillati</taxon>
        <taxon>Bacillota</taxon>
        <taxon>Bacilli</taxon>
        <taxon>Bacillales</taxon>
        <taxon>Bacillaceae</taxon>
        <taxon>Bacillus</taxon>
    </lineage>
</organism>
<dbReference type="InterPro" id="IPR051309">
    <property type="entry name" value="ABCF_ATPase"/>
</dbReference>
<evidence type="ECO:0000259" key="3">
    <source>
        <dbReference type="PROSITE" id="PS50893"/>
    </source>
</evidence>
<dbReference type="PROSITE" id="PS50893">
    <property type="entry name" value="ABC_TRANSPORTER_2"/>
    <property type="match status" value="2"/>
</dbReference>
<dbReference type="CDD" id="cd03221">
    <property type="entry name" value="ABCF_EF-3"/>
    <property type="match status" value="2"/>
</dbReference>
<dbReference type="SUPFAM" id="SSF52540">
    <property type="entry name" value="P-loop containing nucleoside triphosphate hydrolases"/>
    <property type="match status" value="2"/>
</dbReference>
<dbReference type="InterPro" id="IPR032781">
    <property type="entry name" value="ABC_tran_Xtn"/>
</dbReference>
<comment type="caution">
    <text evidence="4">The sequence shown here is derived from an EMBL/GenBank/DDBJ whole genome shotgun (WGS) entry which is preliminary data.</text>
</comment>
<dbReference type="SMART" id="SM00382">
    <property type="entry name" value="AAA"/>
    <property type="match status" value="2"/>
</dbReference>
<evidence type="ECO:0000256" key="2">
    <source>
        <dbReference type="ARBA" id="ARBA00022840"/>
    </source>
</evidence>
<dbReference type="Pfam" id="PF12848">
    <property type="entry name" value="ABC_tran_Xtn"/>
    <property type="match status" value="1"/>
</dbReference>
<protein>
    <submittedName>
        <fullName evidence="4">Ribosomal protection-like ABC-F family protein</fullName>
    </submittedName>
</protein>
<dbReference type="Gene3D" id="3.40.50.300">
    <property type="entry name" value="P-loop containing nucleotide triphosphate hydrolases"/>
    <property type="match status" value="2"/>
</dbReference>
<feature type="domain" description="ABC transporter" evidence="3">
    <location>
        <begin position="24"/>
        <end position="231"/>
    </location>
</feature>
<accession>A0ABW4LTV2</accession>
<evidence type="ECO:0000313" key="5">
    <source>
        <dbReference type="Proteomes" id="UP001597214"/>
    </source>
</evidence>
<sequence>MFKITNSNTSNRERTREVNNLTILRARNIDKNYGDKEVLKNISFDISGGERIGLVGFNGAGKTTLANIIYGITLPDKGTIETGKESFKVGYLLQSVDYNVSDFHQDNMTSEFLEITSELGLKKVNSWENEHFSHLSGGEKLKIALANIWVSNPDILILDEPTNHLDLQGVRWLINQLKGYKGTVIIISHDRYFLDQTVSKIYELANKKLTIFDGNYTEYRIEKKKRYEEQLHQYDVQQKYKERIEGQITQLKQWAGKAHRTMREQEGFKEFHGVKAKKMDRSIKSKMKRLNMELEKNKVERPSEEKKVQFQFNAGDKRGKRMIEAKQLTKKFANRTLFQDSYFFINYGERVGIVGPNGSGKSTLIKMLLEKESISDGDIWKSSSLKMAYLSQDVADMPLNKSVIDSLGLTNREEIFHARTTLANMGMKEEKINQPIQTLSLGERTRVKLTKMLIQEHDLLILDEPTNHLDLPSREQLEETLSQFTGAMLIVSHDYYFLNKLCDTLLVIEDDKIKRIEMSLEQYETKKNMSADEGKKQLEEQLLRLDTEITAVISELSLLTPDSDRYQELDKQFLALTSKKKQLLAIE</sequence>
<dbReference type="PANTHER" id="PTHR42855">
    <property type="entry name" value="ABC TRANSPORTER ATP-BINDING SUBUNIT"/>
    <property type="match status" value="1"/>
</dbReference>
<dbReference type="InterPro" id="IPR003593">
    <property type="entry name" value="AAA+_ATPase"/>
</dbReference>
<keyword evidence="2" id="KW-0067">ATP-binding</keyword>
<dbReference type="RefSeq" id="WP_377928721.1">
    <property type="nucleotide sequence ID" value="NZ_JBHUEM010000020.1"/>
</dbReference>
<proteinExistence type="predicted"/>
<dbReference type="EMBL" id="JBHUEM010000020">
    <property type="protein sequence ID" value="MFD1737518.1"/>
    <property type="molecule type" value="Genomic_DNA"/>
</dbReference>
<keyword evidence="5" id="KW-1185">Reference proteome</keyword>
<keyword evidence="1" id="KW-0547">Nucleotide-binding</keyword>
<dbReference type="PANTHER" id="PTHR42855:SF2">
    <property type="entry name" value="DRUG RESISTANCE ABC TRANSPORTER,ATP-BINDING PROTEIN"/>
    <property type="match status" value="1"/>
</dbReference>
<dbReference type="InterPro" id="IPR027417">
    <property type="entry name" value="P-loop_NTPase"/>
</dbReference>